<feature type="region of interest" description="Disordered" evidence="1">
    <location>
        <begin position="1"/>
        <end position="22"/>
    </location>
</feature>
<name>A0A100HPX2_9DEIO</name>
<dbReference type="Proteomes" id="UP000056209">
    <property type="component" value="Unassembled WGS sequence"/>
</dbReference>
<comment type="caution">
    <text evidence="2">The sequence shown here is derived from an EMBL/GenBank/DDBJ whole genome shotgun (WGS) entry which is preliminary data.</text>
</comment>
<dbReference type="EMBL" id="BCMS01000003">
    <property type="protein sequence ID" value="GAQ23494.1"/>
    <property type="molecule type" value="Genomic_DNA"/>
</dbReference>
<gene>
    <name evidence="2" type="ORF">DEIGR_310013</name>
</gene>
<dbReference type="AlphaFoldDB" id="A0A100HPX2"/>
<dbReference type="OrthoDB" id="72513at2"/>
<proteinExistence type="predicted"/>
<evidence type="ECO:0000313" key="3">
    <source>
        <dbReference type="Proteomes" id="UP000056209"/>
    </source>
</evidence>
<evidence type="ECO:0000313" key="2">
    <source>
        <dbReference type="EMBL" id="GAQ23494.1"/>
    </source>
</evidence>
<keyword evidence="3" id="KW-1185">Reference proteome</keyword>
<accession>A0A100HPX2</accession>
<reference evidence="3" key="1">
    <citation type="submission" date="2015-11" db="EMBL/GenBank/DDBJ databases">
        <title>Draft Genome Sequence of the Radioresistant Bacterium Deinococcus grandis, Isolated from Freshwater Fish in Japan.</title>
        <authorList>
            <person name="Satoh K."/>
            <person name="Onodera T."/>
            <person name="Omoso K."/>
            <person name="Takeda-Yano K."/>
            <person name="Katayama T."/>
            <person name="Oono Y."/>
            <person name="Narumi I."/>
        </authorList>
    </citation>
    <scope>NUCLEOTIDE SEQUENCE [LARGE SCALE GENOMIC DNA]</scope>
    <source>
        <strain evidence="3">ATCC 43672</strain>
    </source>
</reference>
<protein>
    <submittedName>
        <fullName evidence="2">Uncharacterized protein</fullName>
    </submittedName>
</protein>
<evidence type="ECO:0000256" key="1">
    <source>
        <dbReference type="SAM" id="MobiDB-lite"/>
    </source>
</evidence>
<dbReference type="RefSeq" id="WP_058979417.1">
    <property type="nucleotide sequence ID" value="NZ_BCMS01000003.1"/>
</dbReference>
<organism evidence="2 3">
    <name type="scientific">Deinococcus grandis</name>
    <dbReference type="NCBI Taxonomy" id="57498"/>
    <lineage>
        <taxon>Bacteria</taxon>
        <taxon>Thermotogati</taxon>
        <taxon>Deinococcota</taxon>
        <taxon>Deinococci</taxon>
        <taxon>Deinococcales</taxon>
        <taxon>Deinococcaceae</taxon>
        <taxon>Deinococcus</taxon>
    </lineage>
</organism>
<feature type="compositionally biased region" description="Polar residues" evidence="1">
    <location>
        <begin position="1"/>
        <end position="17"/>
    </location>
</feature>
<sequence length="96" mass="10433">MSKVLASTQLPDGTTLSFDAGFDPPLNIHFLDVYREGQEDPVFESLFHHPGGRFSYSIADLTADVTRLAGRPLPELTAAIIALGPVPNEVRDLGRL</sequence>